<protein>
    <submittedName>
        <fullName evidence="1">Uncharacterized protein</fullName>
    </submittedName>
</protein>
<name>A0A1H3CVF6_9ACTN</name>
<organism evidence="1 2">
    <name type="scientific">Geodermatophilus africanus</name>
    <dbReference type="NCBI Taxonomy" id="1137993"/>
    <lineage>
        <taxon>Bacteria</taxon>
        <taxon>Bacillati</taxon>
        <taxon>Actinomycetota</taxon>
        <taxon>Actinomycetes</taxon>
        <taxon>Geodermatophilales</taxon>
        <taxon>Geodermatophilaceae</taxon>
        <taxon>Geodermatophilus</taxon>
    </lineage>
</organism>
<dbReference type="Proteomes" id="UP000198921">
    <property type="component" value="Unassembled WGS sequence"/>
</dbReference>
<proteinExistence type="predicted"/>
<dbReference type="RefSeq" id="WP_091151641.1">
    <property type="nucleotide sequence ID" value="NZ_FNOT01000002.1"/>
</dbReference>
<dbReference type="AlphaFoldDB" id="A0A1H3CVF6"/>
<keyword evidence="2" id="KW-1185">Reference proteome</keyword>
<evidence type="ECO:0000313" key="1">
    <source>
        <dbReference type="EMBL" id="SDX58153.1"/>
    </source>
</evidence>
<accession>A0A1H3CVF6</accession>
<evidence type="ECO:0000313" key="2">
    <source>
        <dbReference type="Proteomes" id="UP000198921"/>
    </source>
</evidence>
<dbReference type="EMBL" id="FNOT01000002">
    <property type="protein sequence ID" value="SDX58153.1"/>
    <property type="molecule type" value="Genomic_DNA"/>
</dbReference>
<sequence length="157" mass="16441">MGRRKPGTYPYDYTPGDDRRFVDSGVGGTLRVLHGPGRGMGMTEGVVCRVEVLDGDGALLDEAEAGTLGKEHRLRGTVPGDRVEVTVSAHHESDAESELTTRTVVLTGDLADVVRFGVGPGWDQVAGADAGELPRGPASPTPQLWGAGVRLRGARPG</sequence>
<reference evidence="2" key="1">
    <citation type="submission" date="2016-10" db="EMBL/GenBank/DDBJ databases">
        <authorList>
            <person name="Varghese N."/>
            <person name="Submissions S."/>
        </authorList>
    </citation>
    <scope>NUCLEOTIDE SEQUENCE [LARGE SCALE GENOMIC DNA]</scope>
    <source>
        <strain evidence="2">DSM 45422</strain>
    </source>
</reference>
<dbReference type="STRING" id="1137993.SAMN05660209_00763"/>
<dbReference type="OrthoDB" id="5187959at2"/>
<gene>
    <name evidence="1" type="ORF">SAMN05660209_00763</name>
</gene>